<evidence type="ECO:0000259" key="2">
    <source>
        <dbReference type="Pfam" id="PF07179"/>
    </source>
</evidence>
<dbReference type="OrthoDB" id="4238317at2"/>
<sequence>MTDDQLRPDLASAGSGAPDLPRGASDPSRGVAGRDPDRVGATGGDPGGAGRVPTAGGRASEQGAAALNALHRLAEGEDERSALGDLALADVLLPDLGNEIADLSEESEVLQLPVAERQDGTQFVPTFTSEQRLTEALPDVARYRTVQIATLGRIWPSDDLLLAVDPGSETGIALPAEGLRALAAMSA</sequence>
<protein>
    <submittedName>
        <fullName evidence="3">SseB protein N-terminal domain</fullName>
    </submittedName>
</protein>
<organism evidence="3 4">
    <name type="scientific">Frankia torreyi</name>
    <dbReference type="NCBI Taxonomy" id="1856"/>
    <lineage>
        <taxon>Bacteria</taxon>
        <taxon>Bacillati</taxon>
        <taxon>Actinomycetota</taxon>
        <taxon>Actinomycetes</taxon>
        <taxon>Frankiales</taxon>
        <taxon>Frankiaceae</taxon>
        <taxon>Frankia</taxon>
    </lineage>
</organism>
<keyword evidence="4" id="KW-1185">Reference proteome</keyword>
<dbReference type="PATRIC" id="fig|1502723.3.peg.4723"/>
<proteinExistence type="predicted"/>
<reference evidence="4" key="1">
    <citation type="submission" date="2015-02" db="EMBL/GenBank/DDBJ databases">
        <title>Draft Genome of Frankia sp. CpI1-S.</title>
        <authorList>
            <person name="Oshone R.T."/>
            <person name="Ngom M."/>
            <person name="Ghodhbane-Gtari F."/>
            <person name="Gtari M."/>
            <person name="Morris K."/>
            <person name="Thomas K."/>
            <person name="Sen A."/>
            <person name="Tisa L.S."/>
        </authorList>
    </citation>
    <scope>NUCLEOTIDE SEQUENCE [LARGE SCALE GENOMIC DNA]</scope>
    <source>
        <strain evidence="4">CpI1-S</strain>
    </source>
</reference>
<dbReference type="RefSeq" id="WP_052681355.1">
    <property type="nucleotide sequence ID" value="NZ_JYFN01000047.1"/>
</dbReference>
<evidence type="ECO:0000313" key="4">
    <source>
        <dbReference type="Proteomes" id="UP000032545"/>
    </source>
</evidence>
<feature type="region of interest" description="Disordered" evidence="1">
    <location>
        <begin position="1"/>
        <end position="61"/>
    </location>
</feature>
<evidence type="ECO:0000313" key="3">
    <source>
        <dbReference type="EMBL" id="KJE20978.1"/>
    </source>
</evidence>
<dbReference type="EMBL" id="JYFN01000047">
    <property type="protein sequence ID" value="KJE20978.1"/>
    <property type="molecule type" value="Genomic_DNA"/>
</dbReference>
<feature type="compositionally biased region" description="Gly residues" evidence="1">
    <location>
        <begin position="41"/>
        <end position="50"/>
    </location>
</feature>
<dbReference type="Proteomes" id="UP000032545">
    <property type="component" value="Unassembled WGS sequence"/>
</dbReference>
<comment type="caution">
    <text evidence="3">The sequence shown here is derived from an EMBL/GenBank/DDBJ whole genome shotgun (WGS) entry which is preliminary data.</text>
</comment>
<feature type="domain" description="SseB protein N-terminal" evidence="2">
    <location>
        <begin position="69"/>
        <end position="181"/>
    </location>
</feature>
<dbReference type="AlphaFoldDB" id="A0A0D8B9M6"/>
<accession>A0A0D8B9M6</accession>
<gene>
    <name evidence="3" type="ORF">FF36_04753</name>
</gene>
<reference evidence="3 4" key="2">
    <citation type="journal article" date="2016" name="Genome Announc.">
        <title>Permanent Draft Genome Sequences for Two Variants of Frankia sp. Strain CpI1, the First Frankia Strain Isolated from Root Nodules of Comptonia peregrina.</title>
        <authorList>
            <person name="Oshone R."/>
            <person name="Hurst S.G.IV."/>
            <person name="Abebe-Akele F."/>
            <person name="Simpson S."/>
            <person name="Morris K."/>
            <person name="Thomas W.K."/>
            <person name="Tisa L.S."/>
        </authorList>
    </citation>
    <scope>NUCLEOTIDE SEQUENCE [LARGE SCALE GENOMIC DNA]</scope>
    <source>
        <strain evidence="4">CpI1-S</strain>
    </source>
</reference>
<name>A0A0D8B9M6_9ACTN</name>
<evidence type="ECO:0000256" key="1">
    <source>
        <dbReference type="SAM" id="MobiDB-lite"/>
    </source>
</evidence>
<dbReference type="InterPro" id="IPR009839">
    <property type="entry name" value="SseB_N"/>
</dbReference>
<dbReference type="Pfam" id="PF07179">
    <property type="entry name" value="SseB"/>
    <property type="match status" value="1"/>
</dbReference>